<feature type="compositionally biased region" description="Basic and acidic residues" evidence="1">
    <location>
        <begin position="92"/>
        <end position="106"/>
    </location>
</feature>
<evidence type="ECO:0000313" key="3">
    <source>
        <dbReference type="Proteomes" id="UP000324222"/>
    </source>
</evidence>
<protein>
    <submittedName>
        <fullName evidence="2">Uncharacterized protein</fullName>
    </submittedName>
</protein>
<reference evidence="2 3" key="1">
    <citation type="submission" date="2019-05" db="EMBL/GenBank/DDBJ databases">
        <title>Another draft genome of Portunus trituberculatus and its Hox gene families provides insights of decapod evolution.</title>
        <authorList>
            <person name="Jeong J.-H."/>
            <person name="Song I."/>
            <person name="Kim S."/>
            <person name="Choi T."/>
            <person name="Kim D."/>
            <person name="Ryu S."/>
            <person name="Kim W."/>
        </authorList>
    </citation>
    <scope>NUCLEOTIDE SEQUENCE [LARGE SCALE GENOMIC DNA]</scope>
    <source>
        <tissue evidence="2">Muscle</tissue>
    </source>
</reference>
<name>A0A5B7F358_PORTR</name>
<dbReference type="EMBL" id="VSRR010004411">
    <property type="protein sequence ID" value="MPC39588.1"/>
    <property type="molecule type" value="Genomic_DNA"/>
</dbReference>
<sequence length="144" mass="15523">MHQRHLTDRTDSSCTLYTLQDTTPLSPSSNNGIPTAVQEAGIAARWLRRLTTRGACRVIELYRASSHPHLALSTLPVGEHVRSSAFSTARGGDGDSSDRTKRGDKKKIINDASKITAGSANSQPASQPPLLVALHLITGVRDKR</sequence>
<keyword evidence="3" id="KW-1185">Reference proteome</keyword>
<feature type="region of interest" description="Disordered" evidence="1">
    <location>
        <begin position="85"/>
        <end position="106"/>
    </location>
</feature>
<evidence type="ECO:0000256" key="1">
    <source>
        <dbReference type="SAM" id="MobiDB-lite"/>
    </source>
</evidence>
<organism evidence="2 3">
    <name type="scientific">Portunus trituberculatus</name>
    <name type="common">Swimming crab</name>
    <name type="synonym">Neptunus trituberculatus</name>
    <dbReference type="NCBI Taxonomy" id="210409"/>
    <lineage>
        <taxon>Eukaryota</taxon>
        <taxon>Metazoa</taxon>
        <taxon>Ecdysozoa</taxon>
        <taxon>Arthropoda</taxon>
        <taxon>Crustacea</taxon>
        <taxon>Multicrustacea</taxon>
        <taxon>Malacostraca</taxon>
        <taxon>Eumalacostraca</taxon>
        <taxon>Eucarida</taxon>
        <taxon>Decapoda</taxon>
        <taxon>Pleocyemata</taxon>
        <taxon>Brachyura</taxon>
        <taxon>Eubrachyura</taxon>
        <taxon>Portunoidea</taxon>
        <taxon>Portunidae</taxon>
        <taxon>Portuninae</taxon>
        <taxon>Portunus</taxon>
    </lineage>
</organism>
<gene>
    <name evidence="2" type="ORF">E2C01_033129</name>
</gene>
<proteinExistence type="predicted"/>
<evidence type="ECO:0000313" key="2">
    <source>
        <dbReference type="EMBL" id="MPC39588.1"/>
    </source>
</evidence>
<accession>A0A5B7F358</accession>
<dbReference type="Proteomes" id="UP000324222">
    <property type="component" value="Unassembled WGS sequence"/>
</dbReference>
<dbReference type="AlphaFoldDB" id="A0A5B7F358"/>
<comment type="caution">
    <text evidence="2">The sequence shown here is derived from an EMBL/GenBank/DDBJ whole genome shotgun (WGS) entry which is preliminary data.</text>
</comment>